<evidence type="ECO:0000256" key="2">
    <source>
        <dbReference type="ARBA" id="ARBA00023015"/>
    </source>
</evidence>
<dbReference type="InterPro" id="IPR000551">
    <property type="entry name" value="MerR-type_HTH_dom"/>
</dbReference>
<evidence type="ECO:0000256" key="5">
    <source>
        <dbReference type="SAM" id="MobiDB-lite"/>
    </source>
</evidence>
<dbReference type="PRINTS" id="PR00040">
    <property type="entry name" value="HTHMERR"/>
</dbReference>
<feature type="region of interest" description="Disordered" evidence="5">
    <location>
        <begin position="117"/>
        <end position="157"/>
    </location>
</feature>
<dbReference type="SMART" id="SM00422">
    <property type="entry name" value="HTH_MERR"/>
    <property type="match status" value="1"/>
</dbReference>
<dbReference type="PANTHER" id="PTHR30204">
    <property type="entry name" value="REDOX-CYCLING DRUG-SENSING TRANSCRIPTIONAL ACTIVATOR SOXR"/>
    <property type="match status" value="1"/>
</dbReference>
<dbReference type="SUPFAM" id="SSF46955">
    <property type="entry name" value="Putative DNA-binding domain"/>
    <property type="match status" value="1"/>
</dbReference>
<protein>
    <submittedName>
        <fullName evidence="7">DNA-binding transcriptional regulator, MerR family</fullName>
    </submittedName>
</protein>
<sequence>MRIGQLAKRTGVSHRALRHYEAQALIESTRQENGYREYGHATVERVLWVRELIDCGFSTRQIHGLLAYLEDSEPGSEHFRQCLQQHMEKLGALDSLIAQLSERRQRLFERLRVYTDPDAPTHTDEQANDGLDLEYQGINGVSDGQVEQQSSSDYRRR</sequence>
<dbReference type="Pfam" id="PF13411">
    <property type="entry name" value="MerR_1"/>
    <property type="match status" value="1"/>
</dbReference>
<feature type="compositionally biased region" description="Polar residues" evidence="5">
    <location>
        <begin position="145"/>
        <end position="157"/>
    </location>
</feature>
<reference evidence="8" key="1">
    <citation type="submission" date="2017-06" db="EMBL/GenBank/DDBJ databases">
        <authorList>
            <person name="Varghese N."/>
            <person name="Submissions S."/>
        </authorList>
    </citation>
    <scope>NUCLEOTIDE SEQUENCE [LARGE SCALE GENOMIC DNA]</scope>
    <source>
        <strain evidence="8">CIP 108523</strain>
    </source>
</reference>
<keyword evidence="4" id="KW-0804">Transcription</keyword>
<dbReference type="RefSeq" id="WP_176443236.1">
    <property type="nucleotide sequence ID" value="NZ_FZOG01000009.1"/>
</dbReference>
<accession>A0A239JJM8</accession>
<keyword evidence="1" id="KW-0678">Repressor</keyword>
<organism evidence="7 8">
    <name type="scientific">Pseudomonas segetis</name>
    <dbReference type="NCBI Taxonomy" id="298908"/>
    <lineage>
        <taxon>Bacteria</taxon>
        <taxon>Pseudomonadati</taxon>
        <taxon>Pseudomonadota</taxon>
        <taxon>Gammaproteobacteria</taxon>
        <taxon>Pseudomonadales</taxon>
        <taxon>Pseudomonadaceae</taxon>
        <taxon>Pseudomonas</taxon>
    </lineage>
</organism>
<keyword evidence="3 7" id="KW-0238">DNA-binding</keyword>
<dbReference type="GO" id="GO:0003677">
    <property type="term" value="F:DNA binding"/>
    <property type="evidence" value="ECO:0007669"/>
    <property type="project" value="UniProtKB-KW"/>
</dbReference>
<dbReference type="Gene3D" id="1.10.1660.10">
    <property type="match status" value="1"/>
</dbReference>
<name>A0A239JJM8_9PSED</name>
<feature type="domain" description="HTH merR-type" evidence="6">
    <location>
        <begin position="1"/>
        <end position="68"/>
    </location>
</feature>
<proteinExistence type="predicted"/>
<dbReference type="PROSITE" id="PS50937">
    <property type="entry name" value="HTH_MERR_2"/>
    <property type="match status" value="1"/>
</dbReference>
<dbReference type="InterPro" id="IPR047057">
    <property type="entry name" value="MerR_fam"/>
</dbReference>
<dbReference type="Proteomes" id="UP000242915">
    <property type="component" value="Unassembled WGS sequence"/>
</dbReference>
<keyword evidence="2" id="KW-0805">Transcription regulation</keyword>
<evidence type="ECO:0000256" key="4">
    <source>
        <dbReference type="ARBA" id="ARBA00023163"/>
    </source>
</evidence>
<evidence type="ECO:0000256" key="3">
    <source>
        <dbReference type="ARBA" id="ARBA00023125"/>
    </source>
</evidence>
<evidence type="ECO:0000313" key="7">
    <source>
        <dbReference type="EMBL" id="SNT06226.1"/>
    </source>
</evidence>
<gene>
    <name evidence="7" type="ORF">SAMN05216255_4380</name>
</gene>
<dbReference type="AlphaFoldDB" id="A0A239JJM8"/>
<keyword evidence="8" id="KW-1185">Reference proteome</keyword>
<dbReference type="PANTHER" id="PTHR30204:SF69">
    <property type="entry name" value="MERR-FAMILY TRANSCRIPTIONAL REGULATOR"/>
    <property type="match status" value="1"/>
</dbReference>
<dbReference type="InterPro" id="IPR009061">
    <property type="entry name" value="DNA-bd_dom_put_sf"/>
</dbReference>
<dbReference type="EMBL" id="FZOG01000009">
    <property type="protein sequence ID" value="SNT06226.1"/>
    <property type="molecule type" value="Genomic_DNA"/>
</dbReference>
<evidence type="ECO:0000259" key="6">
    <source>
        <dbReference type="PROSITE" id="PS50937"/>
    </source>
</evidence>
<evidence type="ECO:0000313" key="8">
    <source>
        <dbReference type="Proteomes" id="UP000242915"/>
    </source>
</evidence>
<evidence type="ECO:0000256" key="1">
    <source>
        <dbReference type="ARBA" id="ARBA00022491"/>
    </source>
</evidence>
<dbReference type="GO" id="GO:0003700">
    <property type="term" value="F:DNA-binding transcription factor activity"/>
    <property type="evidence" value="ECO:0007669"/>
    <property type="project" value="InterPro"/>
</dbReference>